<proteinExistence type="predicted"/>
<evidence type="ECO:0000313" key="2">
    <source>
        <dbReference type="Proteomes" id="UP000679848"/>
    </source>
</evidence>
<keyword evidence="2" id="KW-1185">Reference proteome</keyword>
<dbReference type="KEGG" id="pfaa:MM59RIKEN_07650"/>
<name>A0A810QCF2_9FIRM</name>
<accession>A0A810QCF2</accession>
<dbReference type="RefSeq" id="WP_213542699.1">
    <property type="nucleotide sequence ID" value="NZ_AP023420.1"/>
</dbReference>
<gene>
    <name evidence="1" type="ORF">MM59RIKEN_07650</name>
</gene>
<dbReference type="EMBL" id="AP023420">
    <property type="protein sequence ID" value="BCK83446.1"/>
    <property type="molecule type" value="Genomic_DNA"/>
</dbReference>
<dbReference type="AlphaFoldDB" id="A0A810QCF2"/>
<evidence type="ECO:0000313" key="1">
    <source>
        <dbReference type="EMBL" id="BCK83446.1"/>
    </source>
</evidence>
<dbReference type="Proteomes" id="UP000679848">
    <property type="component" value="Chromosome"/>
</dbReference>
<reference evidence="1" key="1">
    <citation type="submission" date="2020-09" db="EMBL/GenBank/DDBJ databases">
        <title>New species isolated from human feces.</title>
        <authorList>
            <person name="Kitahara M."/>
            <person name="Shigeno Y."/>
            <person name="Shime M."/>
            <person name="Matsumoto Y."/>
            <person name="Nakamura S."/>
            <person name="Motooka D."/>
            <person name="Fukuoka S."/>
            <person name="Nishikawa H."/>
            <person name="Benno Y."/>
        </authorList>
    </citation>
    <scope>NUCLEOTIDE SEQUENCE</scope>
    <source>
        <strain evidence="1">MM59</strain>
    </source>
</reference>
<organism evidence="1 2">
    <name type="scientific">Pusillibacter faecalis</name>
    <dbReference type="NCBI Taxonomy" id="2714358"/>
    <lineage>
        <taxon>Bacteria</taxon>
        <taxon>Bacillati</taxon>
        <taxon>Bacillota</taxon>
        <taxon>Clostridia</taxon>
        <taxon>Eubacteriales</taxon>
        <taxon>Oscillospiraceae</taxon>
        <taxon>Pusillibacter</taxon>
    </lineage>
</organism>
<sequence>MEVPIELNNGKFRAVKICVTGDDYSNLKILDVSYSLPKFCSPNKAQEELIAFAKDLQSETCDVHASGWGDASCKTYIITYTIIPKNGMKCCY</sequence>
<protein>
    <submittedName>
        <fullName evidence="1">Uncharacterized protein</fullName>
    </submittedName>
</protein>